<organism evidence="2 3">
    <name type="scientific">Candidatus Sungbacteria bacterium RIFCSPLOWO2_01_FULL_59_16</name>
    <dbReference type="NCBI Taxonomy" id="1802280"/>
    <lineage>
        <taxon>Bacteria</taxon>
        <taxon>Candidatus Sungiibacteriota</taxon>
    </lineage>
</organism>
<name>A0A1G2L9H8_9BACT</name>
<dbReference type="EMBL" id="MHQS01000019">
    <property type="protein sequence ID" value="OHA08285.1"/>
    <property type="molecule type" value="Genomic_DNA"/>
</dbReference>
<reference evidence="2 3" key="1">
    <citation type="journal article" date="2016" name="Nat. Commun.">
        <title>Thousands of microbial genomes shed light on interconnected biogeochemical processes in an aquifer system.</title>
        <authorList>
            <person name="Anantharaman K."/>
            <person name="Brown C.T."/>
            <person name="Hug L.A."/>
            <person name="Sharon I."/>
            <person name="Castelle C.J."/>
            <person name="Probst A.J."/>
            <person name="Thomas B.C."/>
            <person name="Singh A."/>
            <person name="Wilkins M.J."/>
            <person name="Karaoz U."/>
            <person name="Brodie E.L."/>
            <person name="Williams K.H."/>
            <person name="Hubbard S.S."/>
            <person name="Banfield J.F."/>
        </authorList>
    </citation>
    <scope>NUCLEOTIDE SEQUENCE [LARGE SCALE GENOMIC DNA]</scope>
</reference>
<feature type="domain" description="DOD-type homing endonuclease" evidence="1">
    <location>
        <begin position="19"/>
        <end position="168"/>
    </location>
</feature>
<dbReference type="InterPro" id="IPR004860">
    <property type="entry name" value="LAGLIDADG_dom"/>
</dbReference>
<dbReference type="STRING" id="1802280.A3B37_02900"/>
<dbReference type="GO" id="GO:0004519">
    <property type="term" value="F:endonuclease activity"/>
    <property type="evidence" value="ECO:0007669"/>
    <property type="project" value="InterPro"/>
</dbReference>
<evidence type="ECO:0000259" key="1">
    <source>
        <dbReference type="PROSITE" id="PS50819"/>
    </source>
</evidence>
<evidence type="ECO:0000313" key="3">
    <source>
        <dbReference type="Proteomes" id="UP000176705"/>
    </source>
</evidence>
<dbReference type="PROSITE" id="PS50819">
    <property type="entry name" value="INTEIN_ENDONUCLEASE"/>
    <property type="match status" value="1"/>
</dbReference>
<sequence>MQKELSEFFNRWTPEMAYVLGFFAADGSMYENPRGSKYVSFYSADLEIIEKIRNVIGVSNAIGKRTMRTRMKHPGYVLQIGSKQMFERLIRLGFTPRKSTTLLFPKIPSTYLPHFIRGYFDGDGNVTISVFRRKDRGNRAARTMLSGFTSGSRQFLVDLRKSLAQYAGMGNGTLYFANRGHRLYYSVNDSKKLSRFMYPLTVPSLFLNRKKAIFARY</sequence>
<proteinExistence type="predicted"/>
<protein>
    <recommendedName>
        <fullName evidence="1">DOD-type homing endonuclease domain-containing protein</fullName>
    </recommendedName>
</protein>
<dbReference type="InterPro" id="IPR004042">
    <property type="entry name" value="Intein_endonuc_central"/>
</dbReference>
<accession>A0A1G2L9H8</accession>
<dbReference type="Gene3D" id="3.10.28.10">
    <property type="entry name" value="Homing endonucleases"/>
    <property type="match status" value="1"/>
</dbReference>
<dbReference type="AlphaFoldDB" id="A0A1G2L9H8"/>
<comment type="caution">
    <text evidence="2">The sequence shown here is derived from an EMBL/GenBank/DDBJ whole genome shotgun (WGS) entry which is preliminary data.</text>
</comment>
<dbReference type="SUPFAM" id="SSF55608">
    <property type="entry name" value="Homing endonucleases"/>
    <property type="match status" value="2"/>
</dbReference>
<gene>
    <name evidence="2" type="ORF">A3B37_02900</name>
</gene>
<dbReference type="InterPro" id="IPR027434">
    <property type="entry name" value="Homing_endonucl"/>
</dbReference>
<evidence type="ECO:0000313" key="2">
    <source>
        <dbReference type="EMBL" id="OHA08285.1"/>
    </source>
</evidence>
<dbReference type="Proteomes" id="UP000176705">
    <property type="component" value="Unassembled WGS sequence"/>
</dbReference>
<dbReference type="Pfam" id="PF14528">
    <property type="entry name" value="LAGLIDADG_3"/>
    <property type="match status" value="1"/>
</dbReference>